<evidence type="ECO:0000259" key="3">
    <source>
        <dbReference type="Pfam" id="PF03448"/>
    </source>
</evidence>
<keyword evidence="2" id="KW-1133">Transmembrane helix</keyword>
<dbReference type="Proteomes" id="UP000619534">
    <property type="component" value="Unassembled WGS sequence"/>
</dbReference>
<keyword evidence="2" id="KW-0812">Transmembrane</keyword>
<gene>
    <name evidence="4" type="ORF">GCM10007216_21420</name>
</gene>
<feature type="transmembrane region" description="Helical" evidence="2">
    <location>
        <begin position="17"/>
        <end position="42"/>
    </location>
</feature>
<dbReference type="InterPro" id="IPR006668">
    <property type="entry name" value="Mg_transptr_MgtE_intracell_dom"/>
</dbReference>
<reference evidence="5" key="1">
    <citation type="journal article" date="2019" name="Int. J. Syst. Evol. Microbiol.">
        <title>The Global Catalogue of Microorganisms (GCM) 10K type strain sequencing project: providing services to taxonomists for standard genome sequencing and annotation.</title>
        <authorList>
            <consortium name="The Broad Institute Genomics Platform"/>
            <consortium name="The Broad Institute Genome Sequencing Center for Infectious Disease"/>
            <person name="Wu L."/>
            <person name="Ma J."/>
        </authorList>
    </citation>
    <scope>NUCLEOTIDE SEQUENCE [LARGE SCALE GENOMIC DNA]</scope>
    <source>
        <strain evidence="5">CCM 7282</strain>
    </source>
</reference>
<evidence type="ECO:0000256" key="2">
    <source>
        <dbReference type="SAM" id="Phobius"/>
    </source>
</evidence>
<name>A0ABQ1P3L2_9BACI</name>
<comment type="caution">
    <text evidence="4">The sequence shown here is derived from an EMBL/GenBank/DDBJ whole genome shotgun (WGS) entry which is preliminary data.</text>
</comment>
<organism evidence="4 5">
    <name type="scientific">Thalassobacillus devorans</name>
    <dbReference type="NCBI Taxonomy" id="279813"/>
    <lineage>
        <taxon>Bacteria</taxon>
        <taxon>Bacillati</taxon>
        <taxon>Bacillota</taxon>
        <taxon>Bacilli</taxon>
        <taxon>Bacillales</taxon>
        <taxon>Bacillaceae</taxon>
        <taxon>Thalassobacillus</taxon>
    </lineage>
</organism>
<sequence length="193" mass="21425">MANPYREESKQTNKVQWFFFVIFIPALFAIALTWIVLTIAGINVGDWASKHAADVPVISSVFPSDEEKEQEELIGQLRHNLDEKETVIQQLEQEKSELDAKIDDLEHQVGDLEAKLTKAEGTDEEQEAQVKKISSSFREVEPEQAAAIIKNLDQSVAVTVLVNLPANERGAILGEMDPKDAAKLTSLLLTNGN</sequence>
<dbReference type="EMBL" id="BMCJ01000003">
    <property type="protein sequence ID" value="GGC90365.1"/>
    <property type="molecule type" value="Genomic_DNA"/>
</dbReference>
<evidence type="ECO:0000313" key="4">
    <source>
        <dbReference type="EMBL" id="GGC90365.1"/>
    </source>
</evidence>
<dbReference type="RefSeq" id="WP_062445840.1">
    <property type="nucleotide sequence ID" value="NZ_BMCJ01000003.1"/>
</dbReference>
<evidence type="ECO:0000313" key="5">
    <source>
        <dbReference type="Proteomes" id="UP000619534"/>
    </source>
</evidence>
<keyword evidence="1" id="KW-0175">Coiled coil</keyword>
<dbReference type="SUPFAM" id="SSF161270">
    <property type="entry name" value="PspA lactotransferrin-binding region"/>
    <property type="match status" value="1"/>
</dbReference>
<dbReference type="Pfam" id="PF03448">
    <property type="entry name" value="MgtE_N"/>
    <property type="match status" value="1"/>
</dbReference>
<accession>A0ABQ1P3L2</accession>
<feature type="coiled-coil region" evidence="1">
    <location>
        <begin position="74"/>
        <end position="122"/>
    </location>
</feature>
<protein>
    <recommendedName>
        <fullName evidence="3">Magnesium transporter MgtE intracellular domain-containing protein</fullName>
    </recommendedName>
</protein>
<dbReference type="SUPFAM" id="SSF158791">
    <property type="entry name" value="MgtE N-terminal domain-like"/>
    <property type="match status" value="1"/>
</dbReference>
<dbReference type="Gene3D" id="1.20.5.340">
    <property type="match status" value="1"/>
</dbReference>
<keyword evidence="5" id="KW-1185">Reference proteome</keyword>
<feature type="domain" description="Magnesium transporter MgtE intracellular" evidence="3">
    <location>
        <begin position="137"/>
        <end position="188"/>
    </location>
</feature>
<keyword evidence="2" id="KW-0472">Membrane</keyword>
<proteinExistence type="predicted"/>
<evidence type="ECO:0000256" key="1">
    <source>
        <dbReference type="SAM" id="Coils"/>
    </source>
</evidence>